<protein>
    <submittedName>
        <fullName evidence="1">Uncharacterized protein</fullName>
    </submittedName>
</protein>
<dbReference type="AlphaFoldDB" id="A0AAP0KEB9"/>
<sequence length="51" mass="5941">MVDLSHIDLREDITYEEPPIQILDLKVKRLSKNDISLVLVKCQHHGDEELT</sequence>
<proteinExistence type="predicted"/>
<evidence type="ECO:0000313" key="2">
    <source>
        <dbReference type="Proteomes" id="UP001420932"/>
    </source>
</evidence>
<evidence type="ECO:0000313" key="1">
    <source>
        <dbReference type="EMBL" id="KAK9150957.1"/>
    </source>
</evidence>
<accession>A0AAP0KEB9</accession>
<name>A0AAP0KEB9_9MAGN</name>
<organism evidence="1 2">
    <name type="scientific">Stephania yunnanensis</name>
    <dbReference type="NCBI Taxonomy" id="152371"/>
    <lineage>
        <taxon>Eukaryota</taxon>
        <taxon>Viridiplantae</taxon>
        <taxon>Streptophyta</taxon>
        <taxon>Embryophyta</taxon>
        <taxon>Tracheophyta</taxon>
        <taxon>Spermatophyta</taxon>
        <taxon>Magnoliopsida</taxon>
        <taxon>Ranunculales</taxon>
        <taxon>Menispermaceae</taxon>
        <taxon>Menispermoideae</taxon>
        <taxon>Cissampelideae</taxon>
        <taxon>Stephania</taxon>
    </lineage>
</organism>
<comment type="caution">
    <text evidence="1">The sequence shown here is derived from an EMBL/GenBank/DDBJ whole genome shotgun (WGS) entry which is preliminary data.</text>
</comment>
<keyword evidence="2" id="KW-1185">Reference proteome</keyword>
<reference evidence="1 2" key="1">
    <citation type="submission" date="2024-01" db="EMBL/GenBank/DDBJ databases">
        <title>Genome assemblies of Stephania.</title>
        <authorList>
            <person name="Yang L."/>
        </authorList>
    </citation>
    <scope>NUCLEOTIDE SEQUENCE [LARGE SCALE GENOMIC DNA]</scope>
    <source>
        <strain evidence="1">YNDBR</strain>
        <tissue evidence="1">Leaf</tissue>
    </source>
</reference>
<dbReference type="EMBL" id="JBBNAF010000004">
    <property type="protein sequence ID" value="KAK9150957.1"/>
    <property type="molecule type" value="Genomic_DNA"/>
</dbReference>
<dbReference type="Proteomes" id="UP001420932">
    <property type="component" value="Unassembled WGS sequence"/>
</dbReference>
<gene>
    <name evidence="1" type="ORF">Syun_009266</name>
</gene>